<proteinExistence type="predicted"/>
<evidence type="ECO:0000256" key="1">
    <source>
        <dbReference type="ARBA" id="ARBA00004141"/>
    </source>
</evidence>
<sequence>MSRSNNKQTSSFLVPRINFKFFSILIIFLKFFQEIYALTKRLILQTKRRPSTLIAGIIQPLLWLILFGALFQNAPITLFSFSNSYRHFLFPGIMVFTAFTGALNAGLPLMFDREFGFFNRLLVAPLISQFSIVISSALFISSLSLLQTLTIMLAMIVTGNTINTKEFIFSLVIIFLLTCGLTMFSIGLSFILPGHIELLALIFVINLPLLFASTALVPFSFMPMWLQIMASMNPLSYAIESLRFLYSHHHWTLTTLVVETIWGNFSFLQIINLLLCFNVLLAIFVLYCIQAKIK</sequence>
<evidence type="ECO:0000259" key="6">
    <source>
        <dbReference type="PROSITE" id="PS51012"/>
    </source>
</evidence>
<dbReference type="AlphaFoldDB" id="A0A1C9CCW6"/>
<keyword evidence="8" id="KW-0150">Chloroplast</keyword>
<dbReference type="GO" id="GO:0016020">
    <property type="term" value="C:membrane"/>
    <property type="evidence" value="ECO:0007669"/>
    <property type="project" value="UniProtKB-SubCell"/>
</dbReference>
<keyword evidence="4 5" id="KW-0472">Membrane</keyword>
<dbReference type="PANTHER" id="PTHR43077:SF10">
    <property type="entry name" value="TRANSPORT PERMEASE PROTEIN"/>
    <property type="match status" value="1"/>
</dbReference>
<feature type="transmembrane region" description="Helical" evidence="5">
    <location>
        <begin position="53"/>
        <end position="76"/>
    </location>
</feature>
<geneLocation type="plastid" evidence="7"/>
<gene>
    <name evidence="7" type="primary">ycf38</name>
    <name evidence="7" type="ORF">Bangp_148</name>
</gene>
<evidence type="ECO:0000256" key="5">
    <source>
        <dbReference type="SAM" id="Phobius"/>
    </source>
</evidence>
<feature type="domain" description="ABC transmembrane type-2" evidence="6">
    <location>
        <begin position="51"/>
        <end position="292"/>
    </location>
</feature>
<evidence type="ECO:0000313" key="8">
    <source>
        <dbReference type="EMBL" id="ARO90408.1"/>
    </source>
</evidence>
<dbReference type="InterPro" id="IPR051328">
    <property type="entry name" value="T7SS_ABC-Transporter"/>
</dbReference>
<keyword evidence="7" id="KW-0934">Plastid</keyword>
<feature type="transmembrane region" description="Helical" evidence="5">
    <location>
        <begin position="198"/>
        <end position="226"/>
    </location>
</feature>
<comment type="subcellular location">
    <subcellularLocation>
        <location evidence="1">Membrane</location>
        <topology evidence="1">Multi-pass membrane protein</topology>
    </subcellularLocation>
</comment>
<organism evidence="7">
    <name type="scientific">Bangiopsis subsimplex</name>
    <dbReference type="NCBI Taxonomy" id="139980"/>
    <lineage>
        <taxon>Eukaryota</taxon>
        <taxon>Rhodophyta</taxon>
        <taxon>Stylonematophyceae</taxon>
        <taxon>Stylonematales</taxon>
        <taxon>Stylonemataceae</taxon>
        <taxon>Bangiopsis</taxon>
    </lineage>
</organism>
<feature type="transmembrane region" description="Helical" evidence="5">
    <location>
        <begin position="88"/>
        <end position="111"/>
    </location>
</feature>
<feature type="transmembrane region" description="Helical" evidence="5">
    <location>
        <begin position="12"/>
        <end position="32"/>
    </location>
</feature>
<reference evidence="8" key="2">
    <citation type="submission" date="2017-03" db="EMBL/GenBank/DDBJ databases">
        <title>The new red algal subphylum Proteorhodophytina comprises the largest and most divergent plastid genomes known.</title>
        <authorList>
            <person name="Munoz-Gomez S.A."/>
            <person name="Mejia-Franco F.G."/>
            <person name="Durnin K."/>
            <person name="Morgan C."/>
            <person name="Grisdale C.J."/>
            <person name="Archibald J.M."/>
            <person name="Slamovits C.H."/>
        </authorList>
    </citation>
    <scope>NUCLEOTIDE SEQUENCE</scope>
    <source>
        <strain evidence="8">UTEX LB2854</strain>
    </source>
</reference>
<evidence type="ECO:0000256" key="3">
    <source>
        <dbReference type="ARBA" id="ARBA00022989"/>
    </source>
</evidence>
<name>A0A1C9CCW6_9RHOD</name>
<dbReference type="EMBL" id="KX284718">
    <property type="protein sequence ID" value="AOM66230.1"/>
    <property type="molecule type" value="Genomic_DNA"/>
</dbReference>
<feature type="transmembrane region" description="Helical" evidence="5">
    <location>
        <begin position="168"/>
        <end position="191"/>
    </location>
</feature>
<feature type="transmembrane region" description="Helical" evidence="5">
    <location>
        <begin position="132"/>
        <end position="156"/>
    </location>
</feature>
<dbReference type="EMBL" id="KY709207">
    <property type="protein sequence ID" value="ARO90408.1"/>
    <property type="molecule type" value="Genomic_DNA"/>
</dbReference>
<dbReference type="InterPro" id="IPR013525">
    <property type="entry name" value="ABC2_TM"/>
</dbReference>
<evidence type="ECO:0000313" key="7">
    <source>
        <dbReference type="EMBL" id="AOM66230.1"/>
    </source>
</evidence>
<protein>
    <submittedName>
        <fullName evidence="8">ABC transporter</fullName>
    </submittedName>
    <submittedName>
        <fullName evidence="7">ABC-2 type transporter</fullName>
    </submittedName>
</protein>
<dbReference type="PANTHER" id="PTHR43077">
    <property type="entry name" value="TRANSPORT PERMEASE YVFS-RELATED"/>
    <property type="match status" value="1"/>
</dbReference>
<evidence type="ECO:0000256" key="2">
    <source>
        <dbReference type="ARBA" id="ARBA00022692"/>
    </source>
</evidence>
<dbReference type="PROSITE" id="PS51012">
    <property type="entry name" value="ABC_TM2"/>
    <property type="match status" value="1"/>
</dbReference>
<reference evidence="7" key="1">
    <citation type="journal article" date="2016" name="BMC Biol.">
        <title>Parallel evolution of highly conserved plastid genome architecture in red seaweeds and seed plants.</title>
        <authorList>
            <person name="Lee J."/>
            <person name="Cho C.H."/>
            <person name="Park S.I."/>
            <person name="Choi J.W."/>
            <person name="Song H.S."/>
            <person name="West J.A."/>
            <person name="Bhattacharya D."/>
            <person name="Yoon H.S."/>
        </authorList>
    </citation>
    <scope>NUCLEOTIDE SEQUENCE</scope>
</reference>
<dbReference type="RefSeq" id="YP_009296887.1">
    <property type="nucleotide sequence ID" value="NC_031173.1"/>
</dbReference>
<evidence type="ECO:0000256" key="4">
    <source>
        <dbReference type="ARBA" id="ARBA00023136"/>
    </source>
</evidence>
<keyword evidence="2 5" id="KW-0812">Transmembrane</keyword>
<accession>A0A1C9CCW6</accession>
<dbReference type="InterPro" id="IPR047817">
    <property type="entry name" value="ABC2_TM_bact-type"/>
</dbReference>
<dbReference type="GeneID" id="29073300"/>
<dbReference type="GO" id="GO:0140359">
    <property type="term" value="F:ABC-type transporter activity"/>
    <property type="evidence" value="ECO:0007669"/>
    <property type="project" value="InterPro"/>
</dbReference>
<feature type="transmembrane region" description="Helical" evidence="5">
    <location>
        <begin position="267"/>
        <end position="289"/>
    </location>
</feature>
<dbReference type="Pfam" id="PF01061">
    <property type="entry name" value="ABC2_membrane"/>
    <property type="match status" value="1"/>
</dbReference>
<keyword evidence="3 5" id="KW-1133">Transmembrane helix</keyword>